<dbReference type="PANTHER" id="PTHR38342">
    <property type="entry name" value="SLR5037 PROTEIN"/>
    <property type="match status" value="1"/>
</dbReference>
<dbReference type="CDD" id="cd14797">
    <property type="entry name" value="DUF302"/>
    <property type="match status" value="1"/>
</dbReference>
<dbReference type="InterPro" id="IPR035923">
    <property type="entry name" value="TT1751-like_sf"/>
</dbReference>
<name>A0A3B1BJV7_9ZZZZ</name>
<dbReference type="EMBL" id="UOFZ01000010">
    <property type="protein sequence ID" value="VAX12074.1"/>
    <property type="molecule type" value="Genomic_DNA"/>
</dbReference>
<sequence>MKRYLLICLMLLLAPLAMADGNNGLISIKSAYSVSKTLDRLENRLTKKGITIVTRWRHDAAAKKAGISLRPTELLIFGNPKLGSHFFTSQQTAGIDLPMKALAWQDKNGQVWLTYNDPQYIADRHGIKNRAGIVKKMTAALKQLTHAATRP</sequence>
<feature type="domain" description="DUF302" evidence="1">
    <location>
        <begin position="58"/>
        <end position="118"/>
    </location>
</feature>
<proteinExistence type="predicted"/>
<dbReference type="Pfam" id="PF03625">
    <property type="entry name" value="DUF302"/>
    <property type="match status" value="1"/>
</dbReference>
<evidence type="ECO:0000313" key="2">
    <source>
        <dbReference type="EMBL" id="VAX12074.1"/>
    </source>
</evidence>
<accession>A0A3B1BJV7</accession>
<dbReference type="Gene3D" id="3.30.310.70">
    <property type="entry name" value="TT1751-like domain"/>
    <property type="match status" value="1"/>
</dbReference>
<reference evidence="2" key="1">
    <citation type="submission" date="2018-06" db="EMBL/GenBank/DDBJ databases">
        <authorList>
            <person name="Zhirakovskaya E."/>
        </authorList>
    </citation>
    <scope>NUCLEOTIDE SEQUENCE</scope>
</reference>
<protein>
    <recommendedName>
        <fullName evidence="1">DUF302 domain-containing protein</fullName>
    </recommendedName>
</protein>
<dbReference type="SUPFAM" id="SSF103247">
    <property type="entry name" value="TT1751-like"/>
    <property type="match status" value="1"/>
</dbReference>
<organism evidence="2">
    <name type="scientific">hydrothermal vent metagenome</name>
    <dbReference type="NCBI Taxonomy" id="652676"/>
    <lineage>
        <taxon>unclassified sequences</taxon>
        <taxon>metagenomes</taxon>
        <taxon>ecological metagenomes</taxon>
    </lineage>
</organism>
<dbReference type="PANTHER" id="PTHR38342:SF2">
    <property type="entry name" value="INNER MEMBRANE OR EXPORTED"/>
    <property type="match status" value="1"/>
</dbReference>
<gene>
    <name evidence="2" type="ORF">MNBD_GAMMA24-297</name>
</gene>
<dbReference type="AlphaFoldDB" id="A0A3B1BJV7"/>
<dbReference type="InterPro" id="IPR005180">
    <property type="entry name" value="DUF302"/>
</dbReference>
<evidence type="ECO:0000259" key="1">
    <source>
        <dbReference type="Pfam" id="PF03625"/>
    </source>
</evidence>